<comment type="caution">
    <text evidence="3">The sequence shown here is derived from an EMBL/GenBank/DDBJ whole genome shotgun (WGS) entry which is preliminary data.</text>
</comment>
<dbReference type="EMBL" id="BLXT01000921">
    <property type="protein sequence ID" value="GFN81344.1"/>
    <property type="molecule type" value="Genomic_DNA"/>
</dbReference>
<sequence length="77" mass="8094">MIANQVFGLGTLVKRLLLELFCSFALPPTDTVLPPPLPPDSPSPPHPSYPACSTGLAPLEQDPGKSQPTAKTLSTDI</sequence>
<evidence type="ECO:0000256" key="2">
    <source>
        <dbReference type="SAM" id="SignalP"/>
    </source>
</evidence>
<evidence type="ECO:0000313" key="3">
    <source>
        <dbReference type="EMBL" id="GFN81344.1"/>
    </source>
</evidence>
<keyword evidence="4" id="KW-1185">Reference proteome</keyword>
<keyword evidence="2" id="KW-0732">Signal</keyword>
<name>A0AAV3YF20_9GAST</name>
<dbReference type="Proteomes" id="UP000735302">
    <property type="component" value="Unassembled WGS sequence"/>
</dbReference>
<organism evidence="3 4">
    <name type="scientific">Plakobranchus ocellatus</name>
    <dbReference type="NCBI Taxonomy" id="259542"/>
    <lineage>
        <taxon>Eukaryota</taxon>
        <taxon>Metazoa</taxon>
        <taxon>Spiralia</taxon>
        <taxon>Lophotrochozoa</taxon>
        <taxon>Mollusca</taxon>
        <taxon>Gastropoda</taxon>
        <taxon>Heterobranchia</taxon>
        <taxon>Euthyneura</taxon>
        <taxon>Panpulmonata</taxon>
        <taxon>Sacoglossa</taxon>
        <taxon>Placobranchoidea</taxon>
        <taxon>Plakobranchidae</taxon>
        <taxon>Plakobranchus</taxon>
    </lineage>
</organism>
<accession>A0AAV3YF20</accession>
<gene>
    <name evidence="3" type="ORF">PoB_000785000</name>
</gene>
<feature type="compositionally biased region" description="Pro residues" evidence="1">
    <location>
        <begin position="33"/>
        <end position="48"/>
    </location>
</feature>
<evidence type="ECO:0000313" key="4">
    <source>
        <dbReference type="Proteomes" id="UP000735302"/>
    </source>
</evidence>
<feature type="chain" id="PRO_5043999738" evidence="2">
    <location>
        <begin position="32"/>
        <end position="77"/>
    </location>
</feature>
<proteinExistence type="predicted"/>
<feature type="compositionally biased region" description="Polar residues" evidence="1">
    <location>
        <begin position="64"/>
        <end position="77"/>
    </location>
</feature>
<reference evidence="3 4" key="1">
    <citation type="journal article" date="2021" name="Elife">
        <title>Chloroplast acquisition without the gene transfer in kleptoplastic sea slugs, Plakobranchus ocellatus.</title>
        <authorList>
            <person name="Maeda T."/>
            <person name="Takahashi S."/>
            <person name="Yoshida T."/>
            <person name="Shimamura S."/>
            <person name="Takaki Y."/>
            <person name="Nagai Y."/>
            <person name="Toyoda A."/>
            <person name="Suzuki Y."/>
            <person name="Arimoto A."/>
            <person name="Ishii H."/>
            <person name="Satoh N."/>
            <person name="Nishiyama T."/>
            <person name="Hasebe M."/>
            <person name="Maruyama T."/>
            <person name="Minagawa J."/>
            <person name="Obokata J."/>
            <person name="Shigenobu S."/>
        </authorList>
    </citation>
    <scope>NUCLEOTIDE SEQUENCE [LARGE SCALE GENOMIC DNA]</scope>
</reference>
<evidence type="ECO:0000256" key="1">
    <source>
        <dbReference type="SAM" id="MobiDB-lite"/>
    </source>
</evidence>
<protein>
    <submittedName>
        <fullName evidence="3">Uncharacterized protein</fullName>
    </submittedName>
</protein>
<feature type="region of interest" description="Disordered" evidence="1">
    <location>
        <begin position="31"/>
        <end position="77"/>
    </location>
</feature>
<dbReference type="AlphaFoldDB" id="A0AAV3YF20"/>
<feature type="signal peptide" evidence="2">
    <location>
        <begin position="1"/>
        <end position="31"/>
    </location>
</feature>